<dbReference type="STRING" id="1817722.A2703_03545"/>
<protein>
    <recommendedName>
        <fullName evidence="3">Dephospho-CoA kinase</fullName>
    </recommendedName>
</protein>
<dbReference type="Gene3D" id="3.40.50.300">
    <property type="entry name" value="P-loop containing nucleotide triphosphate hydrolases"/>
    <property type="match status" value="1"/>
</dbReference>
<dbReference type="PANTHER" id="PTHR41930">
    <property type="entry name" value="UPF0200 PROTEIN MJ1399"/>
    <property type="match status" value="1"/>
</dbReference>
<dbReference type="AlphaFoldDB" id="A0A1F5EVE1"/>
<dbReference type="SUPFAM" id="SSF52540">
    <property type="entry name" value="P-loop containing nucleoside triphosphate hydrolases"/>
    <property type="match status" value="1"/>
</dbReference>
<comment type="caution">
    <text evidence="1">The sequence shown here is derived from an EMBL/GenBank/DDBJ whole genome shotgun (WGS) entry which is preliminary data.</text>
</comment>
<accession>A0A1F5EVE1</accession>
<organism evidence="1 2">
    <name type="scientific">Candidatus Collierbacteria bacterium RIFCSPHIGHO2_01_FULL_50_25</name>
    <dbReference type="NCBI Taxonomy" id="1817722"/>
    <lineage>
        <taxon>Bacteria</taxon>
        <taxon>Candidatus Collieribacteriota</taxon>
    </lineage>
</organism>
<dbReference type="PANTHER" id="PTHR41930:SF1">
    <property type="entry name" value="DEPHOSPHO-COA KINASE"/>
    <property type="match status" value="1"/>
</dbReference>
<dbReference type="InterPro" id="IPR027417">
    <property type="entry name" value="P-loop_NTPase"/>
</dbReference>
<evidence type="ECO:0008006" key="3">
    <source>
        <dbReference type="Google" id="ProtNLM"/>
    </source>
</evidence>
<dbReference type="Proteomes" id="UP000177979">
    <property type="component" value="Unassembled WGS sequence"/>
</dbReference>
<reference evidence="1 2" key="1">
    <citation type="journal article" date="2016" name="Nat. Commun.">
        <title>Thousands of microbial genomes shed light on interconnected biogeochemical processes in an aquifer system.</title>
        <authorList>
            <person name="Anantharaman K."/>
            <person name="Brown C.T."/>
            <person name="Hug L.A."/>
            <person name="Sharon I."/>
            <person name="Castelle C.J."/>
            <person name="Probst A.J."/>
            <person name="Thomas B.C."/>
            <person name="Singh A."/>
            <person name="Wilkins M.J."/>
            <person name="Karaoz U."/>
            <person name="Brodie E.L."/>
            <person name="Williams K.H."/>
            <person name="Hubbard S.S."/>
            <person name="Banfield J.F."/>
        </authorList>
    </citation>
    <scope>NUCLEOTIDE SEQUENCE [LARGE SCALE GENOMIC DNA]</scope>
</reference>
<evidence type="ECO:0000313" key="1">
    <source>
        <dbReference type="EMBL" id="OGD71363.1"/>
    </source>
</evidence>
<sequence length="202" mass="22417">MKRVVIGLVGTISCGKDFLATFLEELGFVNLSLSDRVREEADRRGLARERATLQNVGNDLREVFGAQVLAERTATMIPDDVKLIVISGIRNPGEILFLKDTLGITIVGVDAPVELRLGWYLERARRRGEDGATEEDFWRANARDLGEGEDSNGQQGTMCLEIADHMIQNDGTGRFLLDSVEFLESGFGLDFEGRKKRGKEKA</sequence>
<evidence type="ECO:0000313" key="2">
    <source>
        <dbReference type="Proteomes" id="UP000177979"/>
    </source>
</evidence>
<proteinExistence type="predicted"/>
<dbReference type="EMBL" id="MFAG01000034">
    <property type="protein sequence ID" value="OGD71363.1"/>
    <property type="molecule type" value="Genomic_DNA"/>
</dbReference>
<name>A0A1F5EVE1_9BACT</name>
<gene>
    <name evidence="1" type="ORF">A2703_03545</name>
</gene>